<dbReference type="Gene3D" id="3.20.20.70">
    <property type="entry name" value="Aldolase class I"/>
    <property type="match status" value="1"/>
</dbReference>
<comment type="pathway">
    <text evidence="3 9 11">Amino-acid biosynthesis; L-histidine biosynthesis; L-histidine from 5-phospho-alpha-D-ribose 1-diphosphate: step 4/9.</text>
</comment>
<dbReference type="GO" id="GO:0003949">
    <property type="term" value="F:1-(5-phosphoribosyl)-5-[(5-phosphoribosylamino)methylideneamino]imidazole-4-carboxamide isomerase activity"/>
    <property type="evidence" value="ECO:0007669"/>
    <property type="project" value="UniProtKB-UniRule"/>
</dbReference>
<comment type="similarity">
    <text evidence="4 9 10">Belongs to the HisA/HisF family.</text>
</comment>
<evidence type="ECO:0000256" key="10">
    <source>
        <dbReference type="RuleBase" id="RU003657"/>
    </source>
</evidence>
<evidence type="ECO:0000256" key="2">
    <source>
        <dbReference type="ARBA" id="ARBA00004496"/>
    </source>
</evidence>
<feature type="active site" description="Proton acceptor" evidence="9">
    <location>
        <position position="8"/>
    </location>
</feature>
<dbReference type="InterPro" id="IPR006062">
    <property type="entry name" value="His_biosynth"/>
</dbReference>
<proteinExistence type="inferred from homology"/>
<dbReference type="AlphaFoldDB" id="A0A6B2M4K8"/>
<evidence type="ECO:0000256" key="4">
    <source>
        <dbReference type="ARBA" id="ARBA00009667"/>
    </source>
</evidence>
<comment type="caution">
    <text evidence="12">The sequence shown here is derived from an EMBL/GenBank/DDBJ whole genome shotgun (WGS) entry which is preliminary data.</text>
</comment>
<dbReference type="Pfam" id="PF00977">
    <property type="entry name" value="His_biosynth"/>
    <property type="match status" value="1"/>
</dbReference>
<accession>A0A6B2M4K8</accession>
<dbReference type="GO" id="GO:0000162">
    <property type="term" value="P:L-tryptophan biosynthetic process"/>
    <property type="evidence" value="ECO:0007669"/>
    <property type="project" value="TreeGrafter"/>
</dbReference>
<reference evidence="12 13" key="1">
    <citation type="submission" date="2020-02" db="EMBL/GenBank/DDBJ databases">
        <title>Albibacoteraceae fam. nov., the first described family within the subdivision 4 Verrucomicrobia.</title>
        <authorList>
            <person name="Xi F."/>
        </authorList>
    </citation>
    <scope>NUCLEOTIDE SEQUENCE [LARGE SCALE GENOMIC DNA]</scope>
    <source>
        <strain evidence="12 13">CK1056</strain>
    </source>
</reference>
<dbReference type="EMBL" id="JAAGNX010000003">
    <property type="protein sequence ID" value="NDV63017.1"/>
    <property type="molecule type" value="Genomic_DNA"/>
</dbReference>
<dbReference type="InterPro" id="IPR023016">
    <property type="entry name" value="HisA/PriA"/>
</dbReference>
<dbReference type="EC" id="5.3.1.16" evidence="9 11"/>
<dbReference type="FunFam" id="3.20.20.70:FF:000009">
    <property type="entry name" value="1-(5-phosphoribosyl)-5-[(5-phosphoribosylamino)methylideneamino] imidazole-4-carboxamide isomerase"/>
    <property type="match status" value="1"/>
</dbReference>
<evidence type="ECO:0000256" key="9">
    <source>
        <dbReference type="HAMAP-Rule" id="MF_01014"/>
    </source>
</evidence>
<evidence type="ECO:0000313" key="12">
    <source>
        <dbReference type="EMBL" id="NDV63017.1"/>
    </source>
</evidence>
<keyword evidence="13" id="KW-1185">Reference proteome</keyword>
<evidence type="ECO:0000256" key="7">
    <source>
        <dbReference type="ARBA" id="ARBA00023102"/>
    </source>
</evidence>
<dbReference type="InterPro" id="IPR013785">
    <property type="entry name" value="Aldolase_TIM"/>
</dbReference>
<dbReference type="CDD" id="cd04732">
    <property type="entry name" value="HisA"/>
    <property type="match status" value="1"/>
</dbReference>
<dbReference type="InterPro" id="IPR044524">
    <property type="entry name" value="Isoase_HisA-like"/>
</dbReference>
<dbReference type="PANTHER" id="PTHR43090:SF2">
    <property type="entry name" value="1-(5-PHOSPHORIBOSYL)-5-[(5-PHOSPHORIBOSYLAMINO)METHYLIDENEAMINO] IMIDAZOLE-4-CARBOXAMIDE ISOMERASE"/>
    <property type="match status" value="1"/>
</dbReference>
<evidence type="ECO:0000256" key="5">
    <source>
        <dbReference type="ARBA" id="ARBA00022490"/>
    </source>
</evidence>
<comment type="catalytic activity">
    <reaction evidence="1 9 11">
        <text>1-(5-phospho-beta-D-ribosyl)-5-[(5-phospho-beta-D-ribosylamino)methylideneamino]imidazole-4-carboxamide = 5-[(5-phospho-1-deoxy-D-ribulos-1-ylimino)methylamino]-1-(5-phospho-beta-D-ribosyl)imidazole-4-carboxamide</text>
        <dbReference type="Rhea" id="RHEA:15469"/>
        <dbReference type="ChEBI" id="CHEBI:58435"/>
        <dbReference type="ChEBI" id="CHEBI:58525"/>
        <dbReference type="EC" id="5.3.1.16"/>
    </reaction>
</comment>
<dbReference type="GO" id="GO:0005737">
    <property type="term" value="C:cytoplasm"/>
    <property type="evidence" value="ECO:0007669"/>
    <property type="project" value="UniProtKB-SubCell"/>
</dbReference>
<evidence type="ECO:0000256" key="8">
    <source>
        <dbReference type="ARBA" id="ARBA00023235"/>
    </source>
</evidence>
<evidence type="ECO:0000256" key="1">
    <source>
        <dbReference type="ARBA" id="ARBA00000901"/>
    </source>
</evidence>
<dbReference type="SUPFAM" id="SSF51366">
    <property type="entry name" value="Ribulose-phoshate binding barrel"/>
    <property type="match status" value="1"/>
</dbReference>
<dbReference type="NCBIfam" id="TIGR00007">
    <property type="entry name" value="1-(5-phosphoribosyl)-5-[(5-phosphoribosylamino)methylideneamino]imidazole-4-carboxamide isomerase"/>
    <property type="match status" value="1"/>
</dbReference>
<name>A0A6B2M4K8_9BACT</name>
<evidence type="ECO:0000313" key="13">
    <source>
        <dbReference type="Proteomes" id="UP000478417"/>
    </source>
</evidence>
<dbReference type="HAMAP" id="MF_01014">
    <property type="entry name" value="HisA"/>
    <property type="match status" value="1"/>
</dbReference>
<organism evidence="12 13">
    <name type="scientific">Oceanipulchritudo coccoides</name>
    <dbReference type="NCBI Taxonomy" id="2706888"/>
    <lineage>
        <taxon>Bacteria</taxon>
        <taxon>Pseudomonadati</taxon>
        <taxon>Verrucomicrobiota</taxon>
        <taxon>Opitutia</taxon>
        <taxon>Puniceicoccales</taxon>
        <taxon>Oceanipulchritudinaceae</taxon>
        <taxon>Oceanipulchritudo</taxon>
    </lineage>
</organism>
<dbReference type="Proteomes" id="UP000478417">
    <property type="component" value="Unassembled WGS sequence"/>
</dbReference>
<comment type="subcellular location">
    <subcellularLocation>
        <location evidence="2 9 11">Cytoplasm</location>
    </subcellularLocation>
</comment>
<dbReference type="InterPro" id="IPR011060">
    <property type="entry name" value="RibuloseP-bd_barrel"/>
</dbReference>
<evidence type="ECO:0000256" key="6">
    <source>
        <dbReference type="ARBA" id="ARBA00022605"/>
    </source>
</evidence>
<sequence>MILYPAIDLKGGRVVRLEQGRADAETVYAEDASIPAADFKAAGAEWVHVVDLDGAFTGKQENAEAVENILQSGLKVELGGGIRSLEVIKRWLNLGVQRVVIGTKAVTDPNFLHECLHNFSADCIAVGIDAMDGKVAVKGWIEKVDLSAIEFSHSVQEIGIHTIIYTDISRDGMMTGPNFEAQIELLDSLEIDVIASGGVASIKDIARFKEIAAKYDNLNGVITGKAIYDGSLDLAQAVSLSGE</sequence>
<protein>
    <recommendedName>
        <fullName evidence="9 11">1-(5-phosphoribosyl)-5-[(5-phosphoribosylamino)methylideneamino] imidazole-4-carboxamide isomerase</fullName>
        <ecNumber evidence="9 11">5.3.1.16</ecNumber>
    </recommendedName>
    <alternativeName>
        <fullName evidence="9">Phosphoribosylformimino-5-aminoimidazole carboxamide ribotide isomerase</fullName>
    </alternativeName>
</protein>
<dbReference type="GO" id="GO:0000105">
    <property type="term" value="P:L-histidine biosynthetic process"/>
    <property type="evidence" value="ECO:0007669"/>
    <property type="project" value="UniProtKB-UniRule"/>
</dbReference>
<keyword evidence="7 9" id="KW-0368">Histidine biosynthesis</keyword>
<dbReference type="InterPro" id="IPR006063">
    <property type="entry name" value="HisA_bact_arch"/>
</dbReference>
<evidence type="ECO:0000256" key="11">
    <source>
        <dbReference type="RuleBase" id="RU003658"/>
    </source>
</evidence>
<keyword evidence="8 9" id="KW-0413">Isomerase</keyword>
<dbReference type="PANTHER" id="PTHR43090">
    <property type="entry name" value="1-(5-PHOSPHORIBOSYL)-5-[(5-PHOSPHORIBOSYLAMINO)METHYLIDENEAMINO] IMIDAZOLE-4-CARBOXAMIDE ISOMERASE"/>
    <property type="match status" value="1"/>
</dbReference>
<evidence type="ECO:0000256" key="3">
    <source>
        <dbReference type="ARBA" id="ARBA00005133"/>
    </source>
</evidence>
<gene>
    <name evidence="9 12" type="primary">hisA</name>
    <name evidence="12" type="ORF">G0Q06_11185</name>
</gene>
<keyword evidence="6 9" id="KW-0028">Amino-acid biosynthesis</keyword>
<dbReference type="RefSeq" id="WP_163965937.1">
    <property type="nucleotide sequence ID" value="NZ_JAAGNX010000003.1"/>
</dbReference>
<keyword evidence="5 9" id="KW-0963">Cytoplasm</keyword>
<dbReference type="UniPathway" id="UPA00031">
    <property type="reaction ID" value="UER00009"/>
</dbReference>
<feature type="active site" description="Proton donor" evidence="9">
    <location>
        <position position="129"/>
    </location>
</feature>